<dbReference type="GO" id="GO:0005829">
    <property type="term" value="C:cytosol"/>
    <property type="evidence" value="ECO:0007669"/>
    <property type="project" value="TreeGrafter"/>
</dbReference>
<dbReference type="RefSeq" id="WP_213171788.1">
    <property type="nucleotide sequence ID" value="NZ_CP070496.1"/>
</dbReference>
<accession>A0A895XTB3</accession>
<dbReference type="InterPro" id="IPR013154">
    <property type="entry name" value="ADH-like_N"/>
</dbReference>
<proteinExistence type="predicted"/>
<dbReference type="GO" id="GO:0035925">
    <property type="term" value="F:mRNA 3'-UTR AU-rich region binding"/>
    <property type="evidence" value="ECO:0007669"/>
    <property type="project" value="TreeGrafter"/>
</dbReference>
<organism evidence="4 5">
    <name type="scientific">Natronoglycomyces albus</name>
    <dbReference type="NCBI Taxonomy" id="2811108"/>
    <lineage>
        <taxon>Bacteria</taxon>
        <taxon>Bacillati</taxon>
        <taxon>Actinomycetota</taxon>
        <taxon>Actinomycetes</taxon>
        <taxon>Glycomycetales</taxon>
        <taxon>Glycomycetaceae</taxon>
        <taxon>Natronoglycomyces</taxon>
    </lineage>
</organism>
<dbReference type="InterPro" id="IPR020843">
    <property type="entry name" value="ER"/>
</dbReference>
<dbReference type="Pfam" id="PF00107">
    <property type="entry name" value="ADH_zinc_N"/>
    <property type="match status" value="1"/>
</dbReference>
<dbReference type="AlphaFoldDB" id="A0A895XTB3"/>
<evidence type="ECO:0000313" key="5">
    <source>
        <dbReference type="Proteomes" id="UP000662939"/>
    </source>
</evidence>
<dbReference type="PANTHER" id="PTHR48106">
    <property type="entry name" value="QUINONE OXIDOREDUCTASE PIG3-RELATED"/>
    <property type="match status" value="1"/>
</dbReference>
<keyword evidence="2" id="KW-0560">Oxidoreductase</keyword>
<evidence type="ECO:0000259" key="3">
    <source>
        <dbReference type="SMART" id="SM00829"/>
    </source>
</evidence>
<dbReference type="SMART" id="SM00829">
    <property type="entry name" value="PKS_ER"/>
    <property type="match status" value="1"/>
</dbReference>
<dbReference type="EMBL" id="CP070496">
    <property type="protein sequence ID" value="QSB05776.1"/>
    <property type="molecule type" value="Genomic_DNA"/>
</dbReference>
<sequence>MRMILVEETGGPQQLHPTDVPEPTPKAAQVAIQVAAIGVNYIDTYHRSGAYRLPLPFTPGSEGAGVVTALGEGVTSVQVGDKVAWSSVSGSYADVIIADVDQLALVPDDIDIRTAASVMLQGLTAHYLCTSVHPVRSGEWTVVHAAAGGVGLLLTQLIKQRGGHVIATASTAHKQALARDNGADAVCGYEEFVELSRTLTGGLGVHAVFDGVGRDTFASSVEALRPRGTMALFGQSSGAVEPIDPQILAQGGSLFLTRPTLADFIATPQEYQWRTGELFRLIGDDQLTVRVGAEFPLSNASAAHEALEGRQTTGKVLLIP</sequence>
<protein>
    <submittedName>
        <fullName evidence="4">Quinone oxidoreductase</fullName>
    </submittedName>
</protein>
<dbReference type="Gene3D" id="3.90.180.10">
    <property type="entry name" value="Medium-chain alcohol dehydrogenases, catalytic domain"/>
    <property type="match status" value="1"/>
</dbReference>
<dbReference type="GO" id="GO:0003960">
    <property type="term" value="F:quinone reductase (NADPH) activity"/>
    <property type="evidence" value="ECO:0007669"/>
    <property type="project" value="InterPro"/>
</dbReference>
<dbReference type="InterPro" id="IPR013149">
    <property type="entry name" value="ADH-like_C"/>
</dbReference>
<dbReference type="InterPro" id="IPR047618">
    <property type="entry name" value="QOR-like"/>
</dbReference>
<dbReference type="Gene3D" id="3.40.50.720">
    <property type="entry name" value="NAD(P)-binding Rossmann-like Domain"/>
    <property type="match status" value="1"/>
</dbReference>
<dbReference type="Pfam" id="PF08240">
    <property type="entry name" value="ADH_N"/>
    <property type="match status" value="1"/>
</dbReference>
<evidence type="ECO:0000256" key="1">
    <source>
        <dbReference type="ARBA" id="ARBA00022857"/>
    </source>
</evidence>
<dbReference type="InterPro" id="IPR036291">
    <property type="entry name" value="NAD(P)-bd_dom_sf"/>
</dbReference>
<evidence type="ECO:0000256" key="2">
    <source>
        <dbReference type="ARBA" id="ARBA00023002"/>
    </source>
</evidence>
<dbReference type="GO" id="GO:0070402">
    <property type="term" value="F:NADPH binding"/>
    <property type="evidence" value="ECO:0007669"/>
    <property type="project" value="TreeGrafter"/>
</dbReference>
<keyword evidence="5" id="KW-1185">Reference proteome</keyword>
<gene>
    <name evidence="4" type="ORF">JQS30_02260</name>
</gene>
<dbReference type="Proteomes" id="UP000662939">
    <property type="component" value="Chromosome"/>
</dbReference>
<dbReference type="KEGG" id="nav:JQS30_02260"/>
<dbReference type="SUPFAM" id="SSF51735">
    <property type="entry name" value="NAD(P)-binding Rossmann-fold domains"/>
    <property type="match status" value="1"/>
</dbReference>
<dbReference type="InterPro" id="IPR011032">
    <property type="entry name" value="GroES-like_sf"/>
</dbReference>
<evidence type="ECO:0000313" key="4">
    <source>
        <dbReference type="EMBL" id="QSB05776.1"/>
    </source>
</evidence>
<feature type="domain" description="Enoyl reductase (ER)" evidence="3">
    <location>
        <begin position="10"/>
        <end position="318"/>
    </location>
</feature>
<keyword evidence="1" id="KW-0521">NADP</keyword>
<dbReference type="CDD" id="cd05286">
    <property type="entry name" value="QOR2"/>
    <property type="match status" value="1"/>
</dbReference>
<dbReference type="SUPFAM" id="SSF50129">
    <property type="entry name" value="GroES-like"/>
    <property type="match status" value="1"/>
</dbReference>
<reference evidence="4" key="1">
    <citation type="submission" date="2021-02" db="EMBL/GenBank/DDBJ databases">
        <title>Natronoglycomyces albus gen. nov., sp. nov, a haloalkaliphilic actinobacterium from a soda solonchak soil.</title>
        <authorList>
            <person name="Sorokin D.Y."/>
            <person name="Khijniak T.V."/>
            <person name="Zakharycheva A.P."/>
            <person name="Boueva O.V."/>
            <person name="Ariskina E.V."/>
            <person name="Hahnke R.L."/>
            <person name="Bunk B."/>
            <person name="Sproer C."/>
            <person name="Schumann P."/>
            <person name="Evtushenko L.I."/>
            <person name="Kublanov I.V."/>
        </authorList>
    </citation>
    <scope>NUCLEOTIDE SEQUENCE</scope>
    <source>
        <strain evidence="4">DSM 106290</strain>
    </source>
</reference>
<dbReference type="PANTHER" id="PTHR48106:SF13">
    <property type="entry name" value="QUINONE OXIDOREDUCTASE-RELATED"/>
    <property type="match status" value="1"/>
</dbReference>
<name>A0A895XTB3_9ACTN</name>